<feature type="domain" description="Glucose/Sorbosone dehydrogenase" evidence="1">
    <location>
        <begin position="1"/>
        <end position="149"/>
    </location>
</feature>
<dbReference type="InterPro" id="IPR012938">
    <property type="entry name" value="Glc/Sorbosone_DH"/>
</dbReference>
<organism evidence="2 3">
    <name type="scientific">Algimonas ampicilliniresistens</name>
    <dbReference type="NCBI Taxonomy" id="1298735"/>
    <lineage>
        <taxon>Bacteria</taxon>
        <taxon>Pseudomonadati</taxon>
        <taxon>Pseudomonadota</taxon>
        <taxon>Alphaproteobacteria</taxon>
        <taxon>Maricaulales</taxon>
        <taxon>Robiginitomaculaceae</taxon>
        <taxon>Algimonas</taxon>
    </lineage>
</organism>
<dbReference type="SUPFAM" id="SSF50952">
    <property type="entry name" value="Soluble quinoprotein glucose dehydrogenase"/>
    <property type="match status" value="1"/>
</dbReference>
<sequence>MALDSVTGAIWEHEHGPRGGDELNQLEAGANYGWPIVTYGRDYQGARISPIEEDARFTGPVHHWTPSIAPSGLAIYRGDLFADWNGHALIGGLASGDLRRVDPETGEEVILLSDAKTETDPFRVRDVDIDTDGAVLLLIEDGTNGRLIRMTPGG</sequence>
<dbReference type="Gene3D" id="2.120.10.30">
    <property type="entry name" value="TolB, C-terminal domain"/>
    <property type="match status" value="1"/>
</dbReference>
<proteinExistence type="predicted"/>
<protein>
    <recommendedName>
        <fullName evidence="1">Glucose/Sorbosone dehydrogenase domain-containing protein</fullName>
    </recommendedName>
</protein>
<dbReference type="EMBL" id="BSNK01000002">
    <property type="protein sequence ID" value="GLQ24003.1"/>
    <property type="molecule type" value="Genomic_DNA"/>
</dbReference>
<dbReference type="Proteomes" id="UP001161391">
    <property type="component" value="Unassembled WGS sequence"/>
</dbReference>
<dbReference type="InterPro" id="IPR011041">
    <property type="entry name" value="Quinoprot_gluc/sorb_DH_b-prop"/>
</dbReference>
<name>A0ABQ5V941_9PROT</name>
<evidence type="ECO:0000259" key="1">
    <source>
        <dbReference type="Pfam" id="PF07995"/>
    </source>
</evidence>
<dbReference type="Pfam" id="PF07995">
    <property type="entry name" value="GSDH"/>
    <property type="match status" value="1"/>
</dbReference>
<reference evidence="2" key="1">
    <citation type="journal article" date="2014" name="Int. J. Syst. Evol. Microbiol.">
        <title>Complete genome of a new Firmicutes species belonging to the dominant human colonic microbiota ('Ruminococcus bicirculans') reveals two chromosomes and a selective capacity to utilize plant glucans.</title>
        <authorList>
            <consortium name="NISC Comparative Sequencing Program"/>
            <person name="Wegmann U."/>
            <person name="Louis P."/>
            <person name="Goesmann A."/>
            <person name="Henrissat B."/>
            <person name="Duncan S.H."/>
            <person name="Flint H.J."/>
        </authorList>
    </citation>
    <scope>NUCLEOTIDE SEQUENCE</scope>
    <source>
        <strain evidence="2">NBRC 108219</strain>
    </source>
</reference>
<reference evidence="2" key="2">
    <citation type="submission" date="2023-01" db="EMBL/GenBank/DDBJ databases">
        <title>Draft genome sequence of Algimonas ampicilliniresistens strain NBRC 108219.</title>
        <authorList>
            <person name="Sun Q."/>
            <person name="Mori K."/>
        </authorList>
    </citation>
    <scope>NUCLEOTIDE SEQUENCE</scope>
    <source>
        <strain evidence="2">NBRC 108219</strain>
    </source>
</reference>
<gene>
    <name evidence="2" type="ORF">GCM10007853_18770</name>
</gene>
<evidence type="ECO:0000313" key="3">
    <source>
        <dbReference type="Proteomes" id="UP001161391"/>
    </source>
</evidence>
<dbReference type="InterPro" id="IPR011042">
    <property type="entry name" value="6-blade_b-propeller_TolB-like"/>
</dbReference>
<keyword evidence="3" id="KW-1185">Reference proteome</keyword>
<evidence type="ECO:0000313" key="2">
    <source>
        <dbReference type="EMBL" id="GLQ24003.1"/>
    </source>
</evidence>
<accession>A0ABQ5V941</accession>
<comment type="caution">
    <text evidence="2">The sequence shown here is derived from an EMBL/GenBank/DDBJ whole genome shotgun (WGS) entry which is preliminary data.</text>
</comment>